<name>A0A975BHP4_9BACT</name>
<proteinExistence type="predicted"/>
<dbReference type="AlphaFoldDB" id="A0A975BHP4"/>
<dbReference type="KEGG" id="dmm:dnm_017310"/>
<feature type="compositionally biased region" description="Basic and acidic residues" evidence="1">
    <location>
        <begin position="23"/>
        <end position="40"/>
    </location>
</feature>
<evidence type="ECO:0000313" key="2">
    <source>
        <dbReference type="EMBL" id="QTA85717.1"/>
    </source>
</evidence>
<feature type="region of interest" description="Disordered" evidence="1">
    <location>
        <begin position="1"/>
        <end position="40"/>
    </location>
</feature>
<gene>
    <name evidence="2" type="ORF">dnm_017310</name>
</gene>
<sequence>MAAPYPLLRNGFPKITPDYTPNFDDKSHAGRAEERNPALS</sequence>
<protein>
    <submittedName>
        <fullName evidence="2">Uncharacterized protein</fullName>
    </submittedName>
</protein>
<dbReference type="Proteomes" id="UP000663722">
    <property type="component" value="Chromosome"/>
</dbReference>
<accession>A0A975BHP4</accession>
<evidence type="ECO:0000256" key="1">
    <source>
        <dbReference type="SAM" id="MobiDB-lite"/>
    </source>
</evidence>
<reference evidence="2" key="1">
    <citation type="journal article" date="2021" name="Microb. Physiol.">
        <title>Proteogenomic Insights into the Physiology of Marine, Sulfate-Reducing, Filamentous Desulfonema limicola and Desulfonema magnum.</title>
        <authorList>
            <person name="Schnaars V."/>
            <person name="Wohlbrand L."/>
            <person name="Scheve S."/>
            <person name="Hinrichs C."/>
            <person name="Reinhardt R."/>
            <person name="Rabus R."/>
        </authorList>
    </citation>
    <scope>NUCLEOTIDE SEQUENCE</scope>
    <source>
        <strain evidence="2">4be13</strain>
    </source>
</reference>
<organism evidence="2 3">
    <name type="scientific">Desulfonema magnum</name>
    <dbReference type="NCBI Taxonomy" id="45655"/>
    <lineage>
        <taxon>Bacteria</taxon>
        <taxon>Pseudomonadati</taxon>
        <taxon>Thermodesulfobacteriota</taxon>
        <taxon>Desulfobacteria</taxon>
        <taxon>Desulfobacterales</taxon>
        <taxon>Desulfococcaceae</taxon>
        <taxon>Desulfonema</taxon>
    </lineage>
</organism>
<dbReference type="EMBL" id="CP061800">
    <property type="protein sequence ID" value="QTA85717.1"/>
    <property type="molecule type" value="Genomic_DNA"/>
</dbReference>
<evidence type="ECO:0000313" key="3">
    <source>
        <dbReference type="Proteomes" id="UP000663722"/>
    </source>
</evidence>
<keyword evidence="3" id="KW-1185">Reference proteome</keyword>